<proteinExistence type="predicted"/>
<keyword evidence="3" id="KW-1185">Reference proteome</keyword>
<dbReference type="SUPFAM" id="SSF50630">
    <property type="entry name" value="Acid proteases"/>
    <property type="match status" value="1"/>
</dbReference>
<evidence type="ECO:0000313" key="3">
    <source>
        <dbReference type="Proteomes" id="UP000243924"/>
    </source>
</evidence>
<reference evidence="3" key="1">
    <citation type="submission" date="2016-10" db="EMBL/GenBank/DDBJ databases">
        <authorList>
            <person name="Varghese N."/>
            <person name="Submissions S."/>
        </authorList>
    </citation>
    <scope>NUCLEOTIDE SEQUENCE [LARGE SCALE GENOMIC DNA]</scope>
    <source>
        <strain evidence="3">CECT 8338</strain>
    </source>
</reference>
<dbReference type="PANTHER" id="PTHR38037:SF1">
    <property type="entry name" value="ATP-DEPENDENT ZINC PROTEASE DOMAIN-CONTAINING PROTEIN-RELATED"/>
    <property type="match status" value="1"/>
</dbReference>
<organism evidence="2 3">
    <name type="scientific">Halopseudomonas salegens</name>
    <dbReference type="NCBI Taxonomy" id="1434072"/>
    <lineage>
        <taxon>Bacteria</taxon>
        <taxon>Pseudomonadati</taxon>
        <taxon>Pseudomonadota</taxon>
        <taxon>Gammaproteobacteria</taxon>
        <taxon>Pseudomonadales</taxon>
        <taxon>Pseudomonadaceae</taxon>
        <taxon>Halopseudomonas</taxon>
    </lineage>
</organism>
<dbReference type="STRING" id="1434072.SAMN05216210_2658"/>
<dbReference type="Proteomes" id="UP000243924">
    <property type="component" value="Chromosome I"/>
</dbReference>
<name>A0A1H2GZ73_9GAMM</name>
<evidence type="ECO:0000259" key="1">
    <source>
        <dbReference type="Pfam" id="PF05618"/>
    </source>
</evidence>
<dbReference type="RefSeq" id="WP_092387643.1">
    <property type="nucleotide sequence ID" value="NZ_LT629787.1"/>
</dbReference>
<dbReference type="EMBL" id="LT629787">
    <property type="protein sequence ID" value="SDU24884.1"/>
    <property type="molecule type" value="Genomic_DNA"/>
</dbReference>
<dbReference type="PANTHER" id="PTHR38037">
    <property type="entry name" value="ZN_PROTEASE DOMAIN-CONTAINING PROTEIN"/>
    <property type="match status" value="1"/>
</dbReference>
<dbReference type="AlphaFoldDB" id="A0A1H2GZ73"/>
<evidence type="ECO:0000313" key="2">
    <source>
        <dbReference type="EMBL" id="SDU24884.1"/>
    </source>
</evidence>
<dbReference type="OrthoDB" id="9782977at2"/>
<gene>
    <name evidence="2" type="ORF">SAMN05216210_2658</name>
</gene>
<dbReference type="Pfam" id="PF05618">
    <property type="entry name" value="Zn_protease"/>
    <property type="match status" value="1"/>
</dbReference>
<feature type="domain" description="Retropepsin-like aspartic endopeptidase" evidence="1">
    <location>
        <begin position="9"/>
        <end position="147"/>
    </location>
</feature>
<dbReference type="InterPro" id="IPR008503">
    <property type="entry name" value="Asp_endopeptidase"/>
</dbReference>
<protein>
    <submittedName>
        <fullName evidence="2">Uncharacterized conserved protein</fullName>
    </submittedName>
</protein>
<dbReference type="Gene3D" id="2.40.70.10">
    <property type="entry name" value="Acid Proteases"/>
    <property type="match status" value="1"/>
</dbReference>
<sequence>MKTFDHLNVIGLREWIALPDLGLELILAKVDSGAKTSALHASEITTFQRDGRTWVSFNAHIGSRKQQRLQRCEAELIEIRPVTSSNGQTQERMTIRTTMVLGDRSWPVEFTLTCRKAMRYRVLLGCTAMVDGDLVINPGLRFVQDKPNMTARTARNNEDTP</sequence>
<accession>A0A1H2GZ73</accession>
<dbReference type="InterPro" id="IPR021109">
    <property type="entry name" value="Peptidase_aspartic_dom_sf"/>
</dbReference>